<evidence type="ECO:0000313" key="1">
    <source>
        <dbReference type="EMBL" id="KAJ0169760.1"/>
    </source>
</evidence>
<keyword evidence="2" id="KW-1185">Reference proteome</keyword>
<name>A0ACC1CDM1_9NEOP</name>
<organism evidence="1 2">
    <name type="scientific">Dendrolimus kikuchii</name>
    <dbReference type="NCBI Taxonomy" id="765133"/>
    <lineage>
        <taxon>Eukaryota</taxon>
        <taxon>Metazoa</taxon>
        <taxon>Ecdysozoa</taxon>
        <taxon>Arthropoda</taxon>
        <taxon>Hexapoda</taxon>
        <taxon>Insecta</taxon>
        <taxon>Pterygota</taxon>
        <taxon>Neoptera</taxon>
        <taxon>Endopterygota</taxon>
        <taxon>Lepidoptera</taxon>
        <taxon>Glossata</taxon>
        <taxon>Ditrysia</taxon>
        <taxon>Bombycoidea</taxon>
        <taxon>Lasiocampidae</taxon>
        <taxon>Dendrolimus</taxon>
    </lineage>
</organism>
<dbReference type="EMBL" id="CM034415">
    <property type="protein sequence ID" value="KAJ0169760.1"/>
    <property type="molecule type" value="Genomic_DNA"/>
</dbReference>
<proteinExistence type="predicted"/>
<protein>
    <submittedName>
        <fullName evidence="1">Uncharacterized protein</fullName>
    </submittedName>
</protein>
<comment type="caution">
    <text evidence="1">The sequence shown here is derived from an EMBL/GenBank/DDBJ whole genome shotgun (WGS) entry which is preliminary data.</text>
</comment>
<evidence type="ECO:0000313" key="2">
    <source>
        <dbReference type="Proteomes" id="UP000824533"/>
    </source>
</evidence>
<sequence length="174" mass="20107">MGQESKEYLYLNINQEIDDFFKHLDETIEKQQQELKASKKKNELETKFAQELKLHNELNQRLEELNRRGNDLDRVCATFESRLTIADSDKNRLDSAQEAYQLAKELTGIRLEFEAPPNVAKGYVKNESRKLLQAFEFDMGGGFDSGALWDVIKHTAAPGWPWPTGNENKPNNYL</sequence>
<dbReference type="Proteomes" id="UP000824533">
    <property type="component" value="Linkage Group LG29"/>
</dbReference>
<gene>
    <name evidence="1" type="ORF">K1T71_014366</name>
</gene>
<accession>A0ACC1CDM1</accession>
<reference evidence="1 2" key="1">
    <citation type="journal article" date="2021" name="Front. Genet.">
        <title>Chromosome-Level Genome Assembly Reveals Significant Gene Expansion in the Toll and IMD Signaling Pathways of Dendrolimus kikuchii.</title>
        <authorList>
            <person name="Zhou J."/>
            <person name="Wu P."/>
            <person name="Xiong Z."/>
            <person name="Liu N."/>
            <person name="Zhao N."/>
            <person name="Ji M."/>
            <person name="Qiu Y."/>
            <person name="Yang B."/>
        </authorList>
    </citation>
    <scope>NUCLEOTIDE SEQUENCE [LARGE SCALE GENOMIC DNA]</scope>
    <source>
        <strain evidence="1">Ann1</strain>
    </source>
</reference>